<dbReference type="CDD" id="cd05246">
    <property type="entry name" value="dTDP_GD_SDR_e"/>
    <property type="match status" value="1"/>
</dbReference>
<dbReference type="PANTHER" id="PTHR43000">
    <property type="entry name" value="DTDP-D-GLUCOSE 4,6-DEHYDRATASE-RELATED"/>
    <property type="match status" value="1"/>
</dbReference>
<gene>
    <name evidence="9" type="ORF">SAMN02799615_02546</name>
</gene>
<dbReference type="GO" id="GO:0008460">
    <property type="term" value="F:dTDP-glucose 4,6-dehydratase activity"/>
    <property type="evidence" value="ECO:0007669"/>
    <property type="project" value="UniProtKB-EC"/>
</dbReference>
<dbReference type="EMBL" id="FONH01000008">
    <property type="protein sequence ID" value="SFF13994.1"/>
    <property type="molecule type" value="Genomic_DNA"/>
</dbReference>
<keyword evidence="10" id="KW-1185">Reference proteome</keyword>
<evidence type="ECO:0000256" key="2">
    <source>
        <dbReference type="ARBA" id="ARBA00001911"/>
    </source>
</evidence>
<evidence type="ECO:0000313" key="10">
    <source>
        <dbReference type="Proteomes" id="UP000199477"/>
    </source>
</evidence>
<keyword evidence="5" id="KW-0520">NAD</keyword>
<dbReference type="InterPro" id="IPR005888">
    <property type="entry name" value="dTDP_Gluc_deHydtase"/>
</dbReference>
<dbReference type="NCBIfam" id="TIGR01181">
    <property type="entry name" value="dTDP_gluc_dehyt"/>
    <property type="match status" value="1"/>
</dbReference>
<dbReference type="InterPro" id="IPR036291">
    <property type="entry name" value="NAD(P)-bd_dom_sf"/>
</dbReference>
<dbReference type="InterPro" id="IPR016040">
    <property type="entry name" value="NAD(P)-bd_dom"/>
</dbReference>
<sequence>MSSPLPGSSPLLVTGGAGFIGANFVLRAIAEGRKVVNLDKLTYAGNLDTLASLQDNPLHVFVQGDIGDRELIARLLATHRPSAIVNFAAESHVDRSIDGPAAFVETNVVGTLALLEAARDYWKSLEGGAAQSFRFLHVSTDEVYGSLGSEGKFTEQTPYAPNSPYSASKAASDHLVRAFHHTYGLPVLTTNCSNNYGPYQFPEKLIPLVIQKALAGEPLPVYGDGMNIRDWLFVGDHCSAIARVLEAGQVGETYNVGGNAERENLTVVKAICALLDERHPLADGRRREALITFVKDRPGHDRRYAIDASKLQRELGWTPSQTFESGIAQTVHWYLDNQAWVERVLDGSYRMERLGQ</sequence>
<keyword evidence="6 7" id="KW-0456">Lyase</keyword>
<dbReference type="EC" id="4.2.1.46" evidence="4 7"/>
<evidence type="ECO:0000259" key="8">
    <source>
        <dbReference type="Pfam" id="PF16363"/>
    </source>
</evidence>
<evidence type="ECO:0000313" key="9">
    <source>
        <dbReference type="EMBL" id="SFF13994.1"/>
    </source>
</evidence>
<protein>
    <recommendedName>
        <fullName evidence="4 7">dTDP-glucose 4,6-dehydratase</fullName>
        <ecNumber evidence="4 7">4.2.1.46</ecNumber>
    </recommendedName>
</protein>
<dbReference type="Gene3D" id="3.90.25.10">
    <property type="entry name" value="UDP-galactose 4-epimerase, domain 1"/>
    <property type="match status" value="1"/>
</dbReference>
<evidence type="ECO:0000256" key="3">
    <source>
        <dbReference type="ARBA" id="ARBA00008178"/>
    </source>
</evidence>
<feature type="domain" description="NAD(P)-binding" evidence="8">
    <location>
        <begin position="12"/>
        <end position="330"/>
    </location>
</feature>
<comment type="similarity">
    <text evidence="3 7">Belongs to the NAD(P)-dependent epimerase/dehydratase family. dTDP-glucose dehydratase subfamily.</text>
</comment>
<proteinExistence type="inferred from homology"/>
<reference evidence="10" key="1">
    <citation type="submission" date="2016-10" db="EMBL/GenBank/DDBJ databases">
        <authorList>
            <person name="Varghese N."/>
            <person name="Submissions S."/>
        </authorList>
    </citation>
    <scope>NUCLEOTIDE SEQUENCE [LARGE SCALE GENOMIC DNA]</scope>
    <source>
        <strain evidence="10">UNC178MFTsu3.1</strain>
    </source>
</reference>
<evidence type="ECO:0000256" key="7">
    <source>
        <dbReference type="RuleBase" id="RU004473"/>
    </source>
</evidence>
<comment type="catalytic activity">
    <reaction evidence="1 7">
        <text>dTDP-alpha-D-glucose = dTDP-4-dehydro-6-deoxy-alpha-D-glucose + H2O</text>
        <dbReference type="Rhea" id="RHEA:17221"/>
        <dbReference type="ChEBI" id="CHEBI:15377"/>
        <dbReference type="ChEBI" id="CHEBI:57477"/>
        <dbReference type="ChEBI" id="CHEBI:57649"/>
        <dbReference type="EC" id="4.2.1.46"/>
    </reaction>
</comment>
<name>A0A1I2G8F7_9GAMM</name>
<dbReference type="Pfam" id="PF16363">
    <property type="entry name" value="GDP_Man_Dehyd"/>
    <property type="match status" value="1"/>
</dbReference>
<organism evidence="9 10">
    <name type="scientific">Dyella marensis</name>
    <dbReference type="NCBI Taxonomy" id="500610"/>
    <lineage>
        <taxon>Bacteria</taxon>
        <taxon>Pseudomonadati</taxon>
        <taxon>Pseudomonadota</taxon>
        <taxon>Gammaproteobacteria</taxon>
        <taxon>Lysobacterales</taxon>
        <taxon>Rhodanobacteraceae</taxon>
        <taxon>Dyella</taxon>
    </lineage>
</organism>
<dbReference type="SUPFAM" id="SSF51735">
    <property type="entry name" value="NAD(P)-binding Rossmann-fold domains"/>
    <property type="match status" value="1"/>
</dbReference>
<dbReference type="GO" id="GO:0009225">
    <property type="term" value="P:nucleotide-sugar metabolic process"/>
    <property type="evidence" value="ECO:0007669"/>
    <property type="project" value="InterPro"/>
</dbReference>
<evidence type="ECO:0000256" key="1">
    <source>
        <dbReference type="ARBA" id="ARBA00001539"/>
    </source>
</evidence>
<evidence type="ECO:0000256" key="5">
    <source>
        <dbReference type="ARBA" id="ARBA00023027"/>
    </source>
</evidence>
<dbReference type="Proteomes" id="UP000199477">
    <property type="component" value="Unassembled WGS sequence"/>
</dbReference>
<evidence type="ECO:0000256" key="4">
    <source>
        <dbReference type="ARBA" id="ARBA00011990"/>
    </source>
</evidence>
<dbReference type="AlphaFoldDB" id="A0A1I2G8F7"/>
<dbReference type="RefSeq" id="WP_026635549.1">
    <property type="nucleotide sequence ID" value="NZ_FONH01000008.1"/>
</dbReference>
<dbReference type="Gene3D" id="3.40.50.720">
    <property type="entry name" value="NAD(P)-binding Rossmann-like Domain"/>
    <property type="match status" value="1"/>
</dbReference>
<evidence type="ECO:0000256" key="6">
    <source>
        <dbReference type="ARBA" id="ARBA00023239"/>
    </source>
</evidence>
<accession>A0A1I2G8F7</accession>
<comment type="cofactor">
    <cofactor evidence="2 7">
        <name>NAD(+)</name>
        <dbReference type="ChEBI" id="CHEBI:57540"/>
    </cofactor>
</comment>
<dbReference type="STRING" id="500610.SAMN02799615_02546"/>